<dbReference type="InterPro" id="IPR010730">
    <property type="entry name" value="HET"/>
</dbReference>
<protein>
    <submittedName>
        <fullName evidence="2">HET-domain-containing protein</fullName>
    </submittedName>
</protein>
<feature type="domain" description="Heterokaryon incompatibility" evidence="1">
    <location>
        <begin position="37"/>
        <end position="189"/>
    </location>
</feature>
<organism evidence="2 3">
    <name type="scientific">Byssothecium circinans</name>
    <dbReference type="NCBI Taxonomy" id="147558"/>
    <lineage>
        <taxon>Eukaryota</taxon>
        <taxon>Fungi</taxon>
        <taxon>Dikarya</taxon>
        <taxon>Ascomycota</taxon>
        <taxon>Pezizomycotina</taxon>
        <taxon>Dothideomycetes</taxon>
        <taxon>Pleosporomycetidae</taxon>
        <taxon>Pleosporales</taxon>
        <taxon>Massarineae</taxon>
        <taxon>Massarinaceae</taxon>
        <taxon>Byssothecium</taxon>
    </lineage>
</organism>
<keyword evidence="3" id="KW-1185">Reference proteome</keyword>
<name>A0A6A5U9I1_9PLEO</name>
<dbReference type="Proteomes" id="UP000800035">
    <property type="component" value="Unassembled WGS sequence"/>
</dbReference>
<gene>
    <name evidence="2" type="ORF">CC80DRAFT_401061</name>
</gene>
<accession>A0A6A5U9I1</accession>
<sequence length="398" mass="45305">MHCPPTVQKLPRRVIDVGNASYGPRIHEAKPNETGSYTCLSYCWGTDQQYATKSDNIKSRKFGFDANVMPATIKDAIVVTRHMGIRYLWVDSLCIIQDSNPDWLWESAQMCSIYSGATVTLAAVDSPDCNMGLCVAGAGRRICSVQFEDLNMYAREHIHSELGRFDSGNKHASTLQKDVLHGRGWALQELVLSPRVLWCMGSELFWNCLCETACECHPEPTTDLMAKKEYKWDWMLRKIPNLDRLPLKQIDWNDMWLELVSQYTRRRLTLITDRLPAIAGLAKQLSSRLGVRYLYGLWETENFVDCLLWHVSKHDTYGAELSYAPSWSWASVTGHINFPKPLGSGGYQGDRELAIRASDCRTRASATGRQQCERSECRCLSKTRIWQLELVEITTGTF</sequence>
<dbReference type="Pfam" id="PF06985">
    <property type="entry name" value="HET"/>
    <property type="match status" value="1"/>
</dbReference>
<evidence type="ECO:0000313" key="3">
    <source>
        <dbReference type="Proteomes" id="UP000800035"/>
    </source>
</evidence>
<evidence type="ECO:0000313" key="2">
    <source>
        <dbReference type="EMBL" id="KAF1961591.1"/>
    </source>
</evidence>
<dbReference type="OrthoDB" id="3486565at2759"/>
<reference evidence="2" key="1">
    <citation type="journal article" date="2020" name="Stud. Mycol.">
        <title>101 Dothideomycetes genomes: a test case for predicting lifestyles and emergence of pathogens.</title>
        <authorList>
            <person name="Haridas S."/>
            <person name="Albert R."/>
            <person name="Binder M."/>
            <person name="Bloem J."/>
            <person name="Labutti K."/>
            <person name="Salamov A."/>
            <person name="Andreopoulos B."/>
            <person name="Baker S."/>
            <person name="Barry K."/>
            <person name="Bills G."/>
            <person name="Bluhm B."/>
            <person name="Cannon C."/>
            <person name="Castanera R."/>
            <person name="Culley D."/>
            <person name="Daum C."/>
            <person name="Ezra D."/>
            <person name="Gonzalez J."/>
            <person name="Henrissat B."/>
            <person name="Kuo A."/>
            <person name="Liang C."/>
            <person name="Lipzen A."/>
            <person name="Lutzoni F."/>
            <person name="Magnuson J."/>
            <person name="Mondo S."/>
            <person name="Nolan M."/>
            <person name="Ohm R."/>
            <person name="Pangilinan J."/>
            <person name="Park H.-J."/>
            <person name="Ramirez L."/>
            <person name="Alfaro M."/>
            <person name="Sun H."/>
            <person name="Tritt A."/>
            <person name="Yoshinaga Y."/>
            <person name="Zwiers L.-H."/>
            <person name="Turgeon B."/>
            <person name="Goodwin S."/>
            <person name="Spatafora J."/>
            <person name="Crous P."/>
            <person name="Grigoriev I."/>
        </authorList>
    </citation>
    <scope>NUCLEOTIDE SEQUENCE</scope>
    <source>
        <strain evidence="2">CBS 675.92</strain>
    </source>
</reference>
<dbReference type="PANTHER" id="PTHR33112:SF13">
    <property type="entry name" value="HETEROKARYON INCOMPATIBILITY DOMAIN-CONTAINING PROTEIN"/>
    <property type="match status" value="1"/>
</dbReference>
<dbReference type="EMBL" id="ML976980">
    <property type="protein sequence ID" value="KAF1961591.1"/>
    <property type="molecule type" value="Genomic_DNA"/>
</dbReference>
<dbReference type="AlphaFoldDB" id="A0A6A5U9I1"/>
<evidence type="ECO:0000259" key="1">
    <source>
        <dbReference type="Pfam" id="PF06985"/>
    </source>
</evidence>
<proteinExistence type="predicted"/>
<dbReference type="PANTHER" id="PTHR33112">
    <property type="entry name" value="DOMAIN PROTEIN, PUTATIVE-RELATED"/>
    <property type="match status" value="1"/>
</dbReference>